<dbReference type="AlphaFoldDB" id="A0A250JWJ3"/>
<evidence type="ECO:0000259" key="1">
    <source>
        <dbReference type="Pfam" id="PF13304"/>
    </source>
</evidence>
<proteinExistence type="predicted"/>
<dbReference type="Gene3D" id="3.40.50.300">
    <property type="entry name" value="P-loop containing nucleotide triphosphate hydrolases"/>
    <property type="match status" value="1"/>
</dbReference>
<reference evidence="2 3" key="1">
    <citation type="submission" date="2017-06" db="EMBL/GenBank/DDBJ databases">
        <title>Sequencing and comparative analysis of myxobacterial genomes.</title>
        <authorList>
            <person name="Rupp O."/>
            <person name="Goesmann A."/>
            <person name="Sogaard-Andersen L."/>
        </authorList>
    </citation>
    <scope>NUCLEOTIDE SEQUENCE [LARGE SCALE GENOMIC DNA]</scope>
    <source>
        <strain evidence="2 3">DSM 14697</strain>
    </source>
</reference>
<dbReference type="PANTHER" id="PTHR43581:SF4">
    <property type="entry name" value="ATP_GTP PHOSPHATASE"/>
    <property type="match status" value="1"/>
</dbReference>
<name>A0A250JWJ3_9BACT</name>
<dbReference type="SUPFAM" id="SSF53335">
    <property type="entry name" value="S-adenosyl-L-methionine-dependent methyltransferases"/>
    <property type="match status" value="1"/>
</dbReference>
<feature type="domain" description="ATPase AAA-type core" evidence="1">
    <location>
        <begin position="205"/>
        <end position="310"/>
    </location>
</feature>
<protein>
    <recommendedName>
        <fullName evidence="1">ATPase AAA-type core domain-containing protein</fullName>
    </recommendedName>
</protein>
<dbReference type="EMBL" id="CP022203">
    <property type="protein sequence ID" value="ATB48224.1"/>
    <property type="molecule type" value="Genomic_DNA"/>
</dbReference>
<accession>A0A250JWJ3</accession>
<dbReference type="Gene3D" id="3.40.50.150">
    <property type="entry name" value="Vaccinia Virus protein VP39"/>
    <property type="match status" value="1"/>
</dbReference>
<dbReference type="RefSeq" id="WP_170114747.1">
    <property type="nucleotide sequence ID" value="NZ_CP022203.1"/>
</dbReference>
<dbReference type="InterPro" id="IPR051396">
    <property type="entry name" value="Bact_Antivir_Def_Nuclease"/>
</dbReference>
<evidence type="ECO:0000313" key="3">
    <source>
        <dbReference type="Proteomes" id="UP000217343"/>
    </source>
</evidence>
<dbReference type="Pfam" id="PF13304">
    <property type="entry name" value="AAA_21"/>
    <property type="match status" value="1"/>
</dbReference>
<dbReference type="InterPro" id="IPR003959">
    <property type="entry name" value="ATPase_AAA_core"/>
</dbReference>
<dbReference type="InterPro" id="IPR029063">
    <property type="entry name" value="SAM-dependent_MTases_sf"/>
</dbReference>
<gene>
    <name evidence="2" type="ORF">MYMAC_003850</name>
</gene>
<dbReference type="GO" id="GO:0005524">
    <property type="term" value="F:ATP binding"/>
    <property type="evidence" value="ECO:0007669"/>
    <property type="project" value="InterPro"/>
</dbReference>
<dbReference type="GO" id="GO:0016887">
    <property type="term" value="F:ATP hydrolysis activity"/>
    <property type="evidence" value="ECO:0007669"/>
    <property type="project" value="InterPro"/>
</dbReference>
<sequence>MFTEIEFPEDLTNKIGLKPWRLKNLKSTVVLAGPNGAGKSRYLKLIEPIIERSRLAKEGLEKLHKHAAISSQVTGQDIEAIKNSPDWIKAARKHSKDINLIHPADAPDPSPVILLRYPTPKEFDFKHESQFKSLLHRLEKGQWNPMNKTPAEINSLAASNTQGGFYTAQESAPAYLYTVARAIHEAEHPRAKSAPGAQKRLADAELFNRVLHALLGAEIESIPDDELQAIPTFRGRPLDVRELSAGEQVLMFWAIIIHRQRDWLQNAQILIDEPENHLHPDVCIRAINALREEALGHGSRIWLATHSLPLIAHAGIESVHIVDNGAIESSSGKINQMVDRLLGGNDGRIKLQRLLADADTMAIDSFAAQCLLPPEAISARDGDPQQHQMWQAAQRFASEDGHIRILDYAAGRGRLAAALSERNCGTHAFTYYAYQSPAYSSSDDEKECANHIQQLNQPGDPNAYIVKSLSGLNIAGTNSMNVVLMCNVLHEIPTRDWIRVFKSIHDVLTPNGRVVILEDQLPSVGELPHDNGYVILHGAALMELFGSPDAVEVLPSERDGRLTAFCIHRPSLVNVTPHTVTRALKKVRDHAQEQLRLIRTQHLASRTFQEGRRHAHFAMLYANADLALEEYPPDANSTR</sequence>
<evidence type="ECO:0000313" key="2">
    <source>
        <dbReference type="EMBL" id="ATB48224.1"/>
    </source>
</evidence>
<keyword evidence="3" id="KW-1185">Reference proteome</keyword>
<organism evidence="2 3">
    <name type="scientific">Corallococcus macrosporus DSM 14697</name>
    <dbReference type="NCBI Taxonomy" id="1189310"/>
    <lineage>
        <taxon>Bacteria</taxon>
        <taxon>Pseudomonadati</taxon>
        <taxon>Myxococcota</taxon>
        <taxon>Myxococcia</taxon>
        <taxon>Myxococcales</taxon>
        <taxon>Cystobacterineae</taxon>
        <taxon>Myxococcaceae</taxon>
        <taxon>Corallococcus</taxon>
    </lineage>
</organism>
<dbReference type="Pfam" id="PF13489">
    <property type="entry name" value="Methyltransf_23"/>
    <property type="match status" value="1"/>
</dbReference>
<dbReference type="SUPFAM" id="SSF52540">
    <property type="entry name" value="P-loop containing nucleoside triphosphate hydrolases"/>
    <property type="match status" value="1"/>
</dbReference>
<dbReference type="PANTHER" id="PTHR43581">
    <property type="entry name" value="ATP/GTP PHOSPHATASE"/>
    <property type="match status" value="1"/>
</dbReference>
<dbReference type="KEGG" id="mmas:MYMAC_003850"/>
<dbReference type="InterPro" id="IPR027417">
    <property type="entry name" value="P-loop_NTPase"/>
</dbReference>
<dbReference type="Proteomes" id="UP000217343">
    <property type="component" value="Chromosome"/>
</dbReference>